<evidence type="ECO:0000259" key="4">
    <source>
        <dbReference type="PROSITE" id="PS50110"/>
    </source>
</evidence>
<reference evidence="5 6" key="1">
    <citation type="submission" date="2019-08" db="EMBL/GenBank/DDBJ databases">
        <title>Deep-cultivation of Planctomycetes and their phenomic and genomic characterization uncovers novel biology.</title>
        <authorList>
            <person name="Wiegand S."/>
            <person name="Jogler M."/>
            <person name="Boedeker C."/>
            <person name="Pinto D."/>
            <person name="Vollmers J."/>
            <person name="Rivas-Marin E."/>
            <person name="Kohn T."/>
            <person name="Peeters S.H."/>
            <person name="Heuer A."/>
            <person name="Rast P."/>
            <person name="Oberbeckmann S."/>
            <person name="Bunk B."/>
            <person name="Jeske O."/>
            <person name="Meyerdierks A."/>
            <person name="Storesund J.E."/>
            <person name="Kallscheuer N."/>
            <person name="Luecker S."/>
            <person name="Lage O.M."/>
            <person name="Pohl T."/>
            <person name="Merkel B.J."/>
            <person name="Hornburger P."/>
            <person name="Mueller R.-W."/>
            <person name="Bruemmer F."/>
            <person name="Labrenz M."/>
            <person name="Spormann A.M."/>
            <person name="Op Den Camp H."/>
            <person name="Overmann J."/>
            <person name="Amann R."/>
            <person name="Jetten M.S.M."/>
            <person name="Mascher T."/>
            <person name="Medema M.H."/>
            <person name="Devos D.P."/>
            <person name="Kaster A.-K."/>
            <person name="Ovreas L."/>
            <person name="Rohde M."/>
            <person name="Galperin M.Y."/>
            <person name="Jogler C."/>
        </authorList>
    </citation>
    <scope>NUCLEOTIDE SEQUENCE [LARGE SCALE GENOMIC DNA]</scope>
    <source>
        <strain evidence="5 6">LF1</strain>
    </source>
</reference>
<dbReference type="PANTHER" id="PTHR43214">
    <property type="entry name" value="TWO-COMPONENT RESPONSE REGULATOR"/>
    <property type="match status" value="1"/>
</dbReference>
<dbReference type="InterPro" id="IPR039420">
    <property type="entry name" value="WalR-like"/>
</dbReference>
<accession>A0A5B1CQK6</accession>
<evidence type="ECO:0000313" key="6">
    <source>
        <dbReference type="Proteomes" id="UP000322699"/>
    </source>
</evidence>
<evidence type="ECO:0000313" key="5">
    <source>
        <dbReference type="EMBL" id="KAA1261673.1"/>
    </source>
</evidence>
<evidence type="ECO:0000259" key="3">
    <source>
        <dbReference type="PROSITE" id="PS50043"/>
    </source>
</evidence>
<keyword evidence="2" id="KW-0597">Phosphoprotein</keyword>
<dbReference type="Gene3D" id="3.40.50.2300">
    <property type="match status" value="1"/>
</dbReference>
<dbReference type="GO" id="GO:0006355">
    <property type="term" value="P:regulation of DNA-templated transcription"/>
    <property type="evidence" value="ECO:0007669"/>
    <property type="project" value="InterPro"/>
</dbReference>
<keyword evidence="6" id="KW-1185">Reference proteome</keyword>
<dbReference type="GO" id="GO:0003677">
    <property type="term" value="F:DNA binding"/>
    <property type="evidence" value="ECO:0007669"/>
    <property type="project" value="UniProtKB-KW"/>
</dbReference>
<dbReference type="Pfam" id="PF00072">
    <property type="entry name" value="Response_reg"/>
    <property type="match status" value="1"/>
</dbReference>
<dbReference type="Proteomes" id="UP000322699">
    <property type="component" value="Unassembled WGS sequence"/>
</dbReference>
<evidence type="ECO:0000256" key="1">
    <source>
        <dbReference type="ARBA" id="ARBA00023125"/>
    </source>
</evidence>
<dbReference type="InterPro" id="IPR001789">
    <property type="entry name" value="Sig_transdc_resp-reg_receiver"/>
</dbReference>
<feature type="domain" description="HTH luxR-type" evidence="3">
    <location>
        <begin position="159"/>
        <end position="224"/>
    </location>
</feature>
<evidence type="ECO:0000256" key="2">
    <source>
        <dbReference type="PROSITE-ProRule" id="PRU00169"/>
    </source>
</evidence>
<dbReference type="InterPro" id="IPR011006">
    <property type="entry name" value="CheY-like_superfamily"/>
</dbReference>
<gene>
    <name evidence="5" type="primary">tmoT</name>
    <name evidence="5" type="ORF">LF1_42280</name>
</gene>
<organism evidence="5 6">
    <name type="scientific">Rubripirellula obstinata</name>
    <dbReference type="NCBI Taxonomy" id="406547"/>
    <lineage>
        <taxon>Bacteria</taxon>
        <taxon>Pseudomonadati</taxon>
        <taxon>Planctomycetota</taxon>
        <taxon>Planctomycetia</taxon>
        <taxon>Pirellulales</taxon>
        <taxon>Pirellulaceae</taxon>
        <taxon>Rubripirellula</taxon>
    </lineage>
</organism>
<dbReference type="OrthoDB" id="271936at2"/>
<dbReference type="PROSITE" id="PS50110">
    <property type="entry name" value="RESPONSE_REGULATORY"/>
    <property type="match status" value="1"/>
</dbReference>
<dbReference type="PRINTS" id="PR00038">
    <property type="entry name" value="HTHLUXR"/>
</dbReference>
<proteinExistence type="predicted"/>
<dbReference type="PANTHER" id="PTHR43214:SF44">
    <property type="entry name" value="TWO-COMPONENT RESPONSE REGULATOR"/>
    <property type="match status" value="1"/>
</dbReference>
<dbReference type="Gene3D" id="1.10.10.10">
    <property type="entry name" value="Winged helix-like DNA-binding domain superfamily/Winged helix DNA-binding domain"/>
    <property type="match status" value="1"/>
</dbReference>
<dbReference type="InterPro" id="IPR016032">
    <property type="entry name" value="Sig_transdc_resp-reg_C-effctor"/>
</dbReference>
<sequence>MQNATDSLPYQFPTSSIPSVNQSAETQDRVYLVDDDAIHRDFIKRLCDSAGLETTCFSSASAFLVDAAELPSGCLLLDMMMPGMDGLALFQHIAEQKLPMTSVLMTGFADTTSCRAAFRAGMFDFVDKDRPPMEILETIKLAIAHNKKSKQQASEPCVADYQWDVLTERESEVAHLLMEGDTLKQIASQLQISVQTASKHRSRVFEKTNVNSEVELLKVTMAKSQAA</sequence>
<dbReference type="PROSITE" id="PS50043">
    <property type="entry name" value="HTH_LUXR_2"/>
    <property type="match status" value="1"/>
</dbReference>
<dbReference type="RefSeq" id="WP_068266035.1">
    <property type="nucleotide sequence ID" value="NZ_LWSK01000105.1"/>
</dbReference>
<feature type="modified residue" description="4-aspartylphosphate" evidence="2">
    <location>
        <position position="78"/>
    </location>
</feature>
<dbReference type="SUPFAM" id="SSF46894">
    <property type="entry name" value="C-terminal effector domain of the bipartite response regulators"/>
    <property type="match status" value="1"/>
</dbReference>
<dbReference type="GO" id="GO:0000160">
    <property type="term" value="P:phosphorelay signal transduction system"/>
    <property type="evidence" value="ECO:0007669"/>
    <property type="project" value="InterPro"/>
</dbReference>
<dbReference type="SUPFAM" id="SSF52172">
    <property type="entry name" value="CheY-like"/>
    <property type="match status" value="1"/>
</dbReference>
<keyword evidence="1" id="KW-0238">DNA-binding</keyword>
<dbReference type="SMART" id="SM00421">
    <property type="entry name" value="HTH_LUXR"/>
    <property type="match status" value="1"/>
</dbReference>
<comment type="caution">
    <text evidence="5">The sequence shown here is derived from an EMBL/GenBank/DDBJ whole genome shotgun (WGS) entry which is preliminary data.</text>
</comment>
<dbReference type="InterPro" id="IPR036388">
    <property type="entry name" value="WH-like_DNA-bd_sf"/>
</dbReference>
<protein>
    <submittedName>
        <fullName evidence="5">Response regulator protein TmoT</fullName>
    </submittedName>
</protein>
<feature type="domain" description="Response regulatory" evidence="4">
    <location>
        <begin position="29"/>
        <end position="143"/>
    </location>
</feature>
<dbReference type="EMBL" id="VRLW01000001">
    <property type="protein sequence ID" value="KAA1261673.1"/>
    <property type="molecule type" value="Genomic_DNA"/>
</dbReference>
<dbReference type="Pfam" id="PF00196">
    <property type="entry name" value="GerE"/>
    <property type="match status" value="1"/>
</dbReference>
<dbReference type="CDD" id="cd06170">
    <property type="entry name" value="LuxR_C_like"/>
    <property type="match status" value="1"/>
</dbReference>
<name>A0A5B1CQK6_9BACT</name>
<dbReference type="InterPro" id="IPR000792">
    <property type="entry name" value="Tscrpt_reg_LuxR_C"/>
</dbReference>
<dbReference type="AlphaFoldDB" id="A0A5B1CQK6"/>
<dbReference type="SMART" id="SM00448">
    <property type="entry name" value="REC"/>
    <property type="match status" value="1"/>
</dbReference>